<gene>
    <name evidence="1" type="ORF">Pdw03_2969</name>
</gene>
<evidence type="ECO:0000313" key="2">
    <source>
        <dbReference type="Proteomes" id="UP000595662"/>
    </source>
</evidence>
<dbReference type="AlphaFoldDB" id="A0A7T7BHN0"/>
<dbReference type="GeneID" id="90952451"/>
<dbReference type="Proteomes" id="UP000595662">
    <property type="component" value="Chromosome 1"/>
</dbReference>
<sequence length="68" mass="7794">MLVVLSDSRNDQYWSSLPSAPVTGGDVCMCHCTNLMKMFVFSMPCPRATLQMRNKAHSWYMILVRFSC</sequence>
<evidence type="ECO:0000313" key="1">
    <source>
        <dbReference type="EMBL" id="QQK40115.1"/>
    </source>
</evidence>
<organism evidence="1 2">
    <name type="scientific">Penicillium digitatum</name>
    <name type="common">Green mold</name>
    <dbReference type="NCBI Taxonomy" id="36651"/>
    <lineage>
        <taxon>Eukaryota</taxon>
        <taxon>Fungi</taxon>
        <taxon>Dikarya</taxon>
        <taxon>Ascomycota</taxon>
        <taxon>Pezizomycotina</taxon>
        <taxon>Eurotiomycetes</taxon>
        <taxon>Eurotiomycetidae</taxon>
        <taxon>Eurotiales</taxon>
        <taxon>Aspergillaceae</taxon>
        <taxon>Penicillium</taxon>
    </lineage>
</organism>
<reference evidence="1 2" key="1">
    <citation type="submission" date="2020-08" db="EMBL/GenBank/DDBJ databases">
        <title>The completed genome sequence of the pathogenic ascomycete fungus Penicillium digitatum.</title>
        <authorList>
            <person name="Wang M."/>
        </authorList>
    </citation>
    <scope>NUCLEOTIDE SEQUENCE [LARGE SCALE GENOMIC DNA]</scope>
    <source>
        <strain evidence="1 2">PdW03</strain>
    </source>
</reference>
<dbReference type="RefSeq" id="XP_065955740.1">
    <property type="nucleotide sequence ID" value="XM_066100340.1"/>
</dbReference>
<name>A0A7T7BHN0_PENDI</name>
<dbReference type="EMBL" id="CP060774">
    <property type="protein sequence ID" value="QQK40115.1"/>
    <property type="molecule type" value="Genomic_DNA"/>
</dbReference>
<proteinExistence type="predicted"/>
<protein>
    <submittedName>
        <fullName evidence="1">Uncharacterized protein</fullName>
    </submittedName>
</protein>
<accession>A0A7T7BHN0</accession>